<proteinExistence type="predicted"/>
<organism evidence="2 3">
    <name type="scientific">Allocatelliglobosispora scoriae</name>
    <dbReference type="NCBI Taxonomy" id="643052"/>
    <lineage>
        <taxon>Bacteria</taxon>
        <taxon>Bacillati</taxon>
        <taxon>Actinomycetota</taxon>
        <taxon>Actinomycetes</taxon>
        <taxon>Micromonosporales</taxon>
        <taxon>Micromonosporaceae</taxon>
        <taxon>Allocatelliglobosispora</taxon>
    </lineage>
</organism>
<comment type="caution">
    <text evidence="2">The sequence shown here is derived from an EMBL/GenBank/DDBJ whole genome shotgun (WGS) entry which is preliminary data.</text>
</comment>
<sequence>MKSLRACVAALAIATLGVLASPAAPAQAYPSPGIECYTIIDSNGNPQIHCIAVGALQEIDWCKGCPWAISFKDDIVFPETFDIDVIQGVENLSLAAAAADPRVAARFHDAAIADFASAARGLGKQTASPGPVGVYDTAHRKFVADNQSWLAAAGQDLADGLALLQKSFGSRDSAALVKAATAEFDEAFKEISGKQVIGG</sequence>
<evidence type="ECO:0000256" key="1">
    <source>
        <dbReference type="SAM" id="SignalP"/>
    </source>
</evidence>
<gene>
    <name evidence="2" type="ORF">F4553_002140</name>
</gene>
<reference evidence="2 3" key="1">
    <citation type="submission" date="2020-08" db="EMBL/GenBank/DDBJ databases">
        <title>Sequencing the genomes of 1000 actinobacteria strains.</title>
        <authorList>
            <person name="Klenk H.-P."/>
        </authorList>
    </citation>
    <scope>NUCLEOTIDE SEQUENCE [LARGE SCALE GENOMIC DNA]</scope>
    <source>
        <strain evidence="2 3">DSM 45362</strain>
    </source>
</reference>
<dbReference type="AlphaFoldDB" id="A0A841BPK3"/>
<keyword evidence="1" id="KW-0732">Signal</keyword>
<evidence type="ECO:0000313" key="2">
    <source>
        <dbReference type="EMBL" id="MBB5868761.1"/>
    </source>
</evidence>
<name>A0A841BPK3_9ACTN</name>
<dbReference type="Proteomes" id="UP000587527">
    <property type="component" value="Unassembled WGS sequence"/>
</dbReference>
<dbReference type="EMBL" id="JACHMN010000002">
    <property type="protein sequence ID" value="MBB5868761.1"/>
    <property type="molecule type" value="Genomic_DNA"/>
</dbReference>
<evidence type="ECO:0000313" key="3">
    <source>
        <dbReference type="Proteomes" id="UP000587527"/>
    </source>
</evidence>
<protein>
    <submittedName>
        <fullName evidence="2">Uncharacterized protein</fullName>
    </submittedName>
</protein>
<dbReference type="RefSeq" id="WP_184834935.1">
    <property type="nucleotide sequence ID" value="NZ_JACHMN010000002.1"/>
</dbReference>
<feature type="chain" id="PRO_5039292194" evidence="1">
    <location>
        <begin position="27"/>
        <end position="199"/>
    </location>
</feature>
<accession>A0A841BPK3</accession>
<keyword evidence="3" id="KW-1185">Reference proteome</keyword>
<feature type="signal peptide" evidence="1">
    <location>
        <begin position="1"/>
        <end position="26"/>
    </location>
</feature>